<dbReference type="Gene3D" id="3.30.160.40">
    <property type="entry name" value="Porphobilinogen deaminase, C-terminal domain"/>
    <property type="match status" value="1"/>
</dbReference>
<evidence type="ECO:0000256" key="5">
    <source>
        <dbReference type="ARBA" id="ARBA00011245"/>
    </source>
</evidence>
<dbReference type="Proteomes" id="UP000315782">
    <property type="component" value="Unassembled WGS sequence"/>
</dbReference>
<dbReference type="InterPro" id="IPR022419">
    <property type="entry name" value="Porphobilin_deaminase_cofac_BS"/>
</dbReference>
<sequence>MKIKIATRESKLALFQANIVANRITELNNDIEIELMPMKSEGDQTEKPLHEIGGKGLFISKLESSLEDGTSDIAVHSLKDVPAKLNTKFTIGAVLERESSSDMLMSSNGTSIRDFPLNSVIGSSSPRRKSQVNNIRPDIKVVDVRGNIETRIKKLNDGQFDGLIVAKAALNRLEIDTSNCYEFTKEEMLPSASQGYVAIECLKSNLEILNILRKINNEKQMILAQAERSFVSAMNGSCLSPIAVLCSEEENNILISAKVLSQDGKDKIYMELNSSYENISNDIDSLASDFIANDAHNLILK</sequence>
<evidence type="ECO:0000313" key="13">
    <source>
        <dbReference type="Proteomes" id="UP000315782"/>
    </source>
</evidence>
<comment type="pathway">
    <text evidence="3">Porphyrin-containing compound metabolism; protoporphyrin-IX biosynthesis; coproporphyrinogen-III from 5-aminolevulinate: step 2/4.</text>
</comment>
<comment type="catalytic activity">
    <reaction evidence="8">
        <text>4 porphobilinogen + H2O = hydroxymethylbilane + 4 NH4(+)</text>
        <dbReference type="Rhea" id="RHEA:13185"/>
        <dbReference type="ChEBI" id="CHEBI:15377"/>
        <dbReference type="ChEBI" id="CHEBI:28938"/>
        <dbReference type="ChEBI" id="CHEBI:57845"/>
        <dbReference type="ChEBI" id="CHEBI:58126"/>
        <dbReference type="EC" id="2.5.1.61"/>
    </reaction>
</comment>
<dbReference type="Gene3D" id="3.40.190.10">
    <property type="entry name" value="Periplasmic binding protein-like II"/>
    <property type="match status" value="2"/>
</dbReference>
<feature type="domain" description="Porphobilinogen deaminase C-terminal" evidence="11">
    <location>
        <begin position="223"/>
        <end position="272"/>
    </location>
</feature>
<dbReference type="GO" id="GO:0006782">
    <property type="term" value="P:protoporphyrinogen IX biosynthetic process"/>
    <property type="evidence" value="ECO:0007669"/>
    <property type="project" value="UniProtKB-UniPathway"/>
</dbReference>
<evidence type="ECO:0000259" key="11">
    <source>
        <dbReference type="Pfam" id="PF03900"/>
    </source>
</evidence>
<dbReference type="PANTHER" id="PTHR11557:SF0">
    <property type="entry name" value="PORPHOBILINOGEN DEAMINASE"/>
    <property type="match status" value="1"/>
</dbReference>
<dbReference type="AlphaFoldDB" id="A0A520MEE8"/>
<dbReference type="EMBL" id="SHBI01000032">
    <property type="protein sequence ID" value="RZO19602.1"/>
    <property type="molecule type" value="Genomic_DNA"/>
</dbReference>
<dbReference type="PRINTS" id="PR00151">
    <property type="entry name" value="PORPHBDMNASE"/>
</dbReference>
<comment type="caution">
    <text evidence="12">The sequence shown here is derived from an EMBL/GenBank/DDBJ whole genome shotgun (WGS) entry which is preliminary data.</text>
</comment>
<dbReference type="EC" id="2.5.1.61" evidence="9"/>
<dbReference type="PROSITE" id="PS00533">
    <property type="entry name" value="PORPHOBILINOGEN_DEAM"/>
    <property type="match status" value="1"/>
</dbReference>
<organism evidence="12 13">
    <name type="scientific">SAR86 cluster bacterium</name>
    <dbReference type="NCBI Taxonomy" id="2030880"/>
    <lineage>
        <taxon>Bacteria</taxon>
        <taxon>Pseudomonadati</taxon>
        <taxon>Pseudomonadota</taxon>
        <taxon>Gammaproteobacteria</taxon>
        <taxon>SAR86 cluster</taxon>
    </lineage>
</organism>
<evidence type="ECO:0000256" key="7">
    <source>
        <dbReference type="ARBA" id="ARBA00023244"/>
    </source>
</evidence>
<dbReference type="PIRSF" id="PIRSF001438">
    <property type="entry name" value="4pyrrol_synth_OHMeBilane_synth"/>
    <property type="match status" value="1"/>
</dbReference>
<dbReference type="Pfam" id="PF01379">
    <property type="entry name" value="Porphobil_deam"/>
    <property type="match status" value="1"/>
</dbReference>
<keyword evidence="6 12" id="KW-0808">Transferase</keyword>
<proteinExistence type="inferred from homology"/>
<name>A0A520MEE8_9GAMM</name>
<evidence type="ECO:0000256" key="9">
    <source>
        <dbReference type="NCBIfam" id="TIGR00212"/>
    </source>
</evidence>
<dbReference type="SUPFAM" id="SSF53850">
    <property type="entry name" value="Periplasmic binding protein-like II"/>
    <property type="match status" value="1"/>
</dbReference>
<dbReference type="PANTHER" id="PTHR11557">
    <property type="entry name" value="PORPHOBILINOGEN DEAMINASE"/>
    <property type="match status" value="1"/>
</dbReference>
<dbReference type="InterPro" id="IPR022417">
    <property type="entry name" value="Porphobilin_deaminase_N"/>
</dbReference>
<evidence type="ECO:0000256" key="8">
    <source>
        <dbReference type="ARBA" id="ARBA00048169"/>
    </source>
</evidence>
<reference evidence="12 13" key="1">
    <citation type="submission" date="2019-02" db="EMBL/GenBank/DDBJ databases">
        <title>Prokaryotic population dynamics and viral predation in marine succession experiment using metagenomics: the confinement effect.</title>
        <authorList>
            <person name="Haro-Moreno J.M."/>
            <person name="Rodriguez-Valera F."/>
            <person name="Lopez-Perez M."/>
        </authorList>
    </citation>
    <scope>NUCLEOTIDE SEQUENCE [LARGE SCALE GENOMIC DNA]</scope>
    <source>
        <strain evidence="12">MED-G163</strain>
    </source>
</reference>
<dbReference type="UniPathway" id="UPA00251">
    <property type="reaction ID" value="UER00319"/>
</dbReference>
<evidence type="ECO:0000313" key="12">
    <source>
        <dbReference type="EMBL" id="RZO19602.1"/>
    </source>
</evidence>
<dbReference type="GO" id="GO:0005737">
    <property type="term" value="C:cytoplasm"/>
    <property type="evidence" value="ECO:0007669"/>
    <property type="project" value="UniProtKB-UniRule"/>
</dbReference>
<dbReference type="GO" id="GO:0004418">
    <property type="term" value="F:hydroxymethylbilane synthase activity"/>
    <property type="evidence" value="ECO:0007669"/>
    <property type="project" value="UniProtKB-UniRule"/>
</dbReference>
<evidence type="ECO:0000256" key="2">
    <source>
        <dbReference type="ARBA" id="ARBA00002869"/>
    </source>
</evidence>
<feature type="domain" description="Porphobilinogen deaminase N-terminal" evidence="10">
    <location>
        <begin position="3"/>
        <end position="208"/>
    </location>
</feature>
<dbReference type="InterPro" id="IPR000860">
    <property type="entry name" value="HemC"/>
</dbReference>
<evidence type="ECO:0000256" key="6">
    <source>
        <dbReference type="ARBA" id="ARBA00022679"/>
    </source>
</evidence>
<evidence type="ECO:0000259" key="10">
    <source>
        <dbReference type="Pfam" id="PF01379"/>
    </source>
</evidence>
<comment type="cofactor">
    <cofactor evidence="1">
        <name>dipyrromethane</name>
        <dbReference type="ChEBI" id="CHEBI:60342"/>
    </cofactor>
</comment>
<dbReference type="Pfam" id="PF03900">
    <property type="entry name" value="Porphobil_deamC"/>
    <property type="match status" value="1"/>
</dbReference>
<accession>A0A520MEE8</accession>
<dbReference type="SUPFAM" id="SSF54782">
    <property type="entry name" value="Porphobilinogen deaminase (hydroxymethylbilane synthase), C-terminal domain"/>
    <property type="match status" value="1"/>
</dbReference>
<gene>
    <name evidence="12" type="primary">hemC</name>
    <name evidence="12" type="ORF">EVA96_03600</name>
</gene>
<evidence type="ECO:0000256" key="1">
    <source>
        <dbReference type="ARBA" id="ARBA00001916"/>
    </source>
</evidence>
<evidence type="ECO:0000256" key="3">
    <source>
        <dbReference type="ARBA" id="ARBA00004735"/>
    </source>
</evidence>
<comment type="function">
    <text evidence="2">Tetrapolymerization of the monopyrrole PBG into the hydroxymethylbilane pre-uroporphyrinogen in several discrete steps.</text>
</comment>
<comment type="subunit">
    <text evidence="5">Monomer.</text>
</comment>
<keyword evidence="7" id="KW-0627">Porphyrin biosynthesis</keyword>
<dbReference type="InterPro" id="IPR036803">
    <property type="entry name" value="Porphobilinogen_deaminase_C_sf"/>
</dbReference>
<protein>
    <recommendedName>
        <fullName evidence="9">Hydroxymethylbilane synthase</fullName>
        <ecNumber evidence="9">2.5.1.61</ecNumber>
    </recommendedName>
</protein>
<comment type="similarity">
    <text evidence="4">Belongs to the HMBS family.</text>
</comment>
<dbReference type="InterPro" id="IPR022418">
    <property type="entry name" value="Porphobilinogen_deaminase_C"/>
</dbReference>
<dbReference type="NCBIfam" id="TIGR00212">
    <property type="entry name" value="hemC"/>
    <property type="match status" value="1"/>
</dbReference>
<evidence type="ECO:0000256" key="4">
    <source>
        <dbReference type="ARBA" id="ARBA00005638"/>
    </source>
</evidence>
<dbReference type="FunFam" id="3.40.190.10:FF:000005">
    <property type="entry name" value="Porphobilinogen deaminase"/>
    <property type="match status" value="1"/>
</dbReference>